<keyword evidence="1" id="KW-0812">Transmembrane</keyword>
<reference evidence="2 3" key="1">
    <citation type="submission" date="2023-02" db="EMBL/GenBank/DDBJ databases">
        <title>Genome sequence of Novosphingobium humi KACC 19094.</title>
        <authorList>
            <person name="Kim S."/>
            <person name="Heo J."/>
            <person name="Kwon S.-W."/>
        </authorList>
    </citation>
    <scope>NUCLEOTIDE SEQUENCE [LARGE SCALE GENOMIC DNA]</scope>
    <source>
        <strain evidence="2 3">KACC 19094</strain>
    </source>
</reference>
<dbReference type="EMBL" id="CP117417">
    <property type="protein sequence ID" value="WCT77538.1"/>
    <property type="molecule type" value="Genomic_DNA"/>
</dbReference>
<dbReference type="RefSeq" id="WP_273617909.1">
    <property type="nucleotide sequence ID" value="NZ_CP103868.1"/>
</dbReference>
<sequence length="133" mass="14015">MQEAGDPTAWSALILGLAALAAGAGALRQPGVWQTMIGEVEGSPALQFLCGMLELLVGSVVYLANPWIPHDLLTCIIKALGGLMMAEALAILFACDLYTQMWLKTLGNFHKGWAGITTLIGLALTVIGMARFG</sequence>
<feature type="transmembrane region" description="Helical" evidence="1">
    <location>
        <begin position="72"/>
        <end position="93"/>
    </location>
</feature>
<evidence type="ECO:0000313" key="2">
    <source>
        <dbReference type="EMBL" id="WCT77538.1"/>
    </source>
</evidence>
<evidence type="ECO:0000313" key="3">
    <source>
        <dbReference type="Proteomes" id="UP001218231"/>
    </source>
</evidence>
<keyword evidence="1" id="KW-0472">Membrane</keyword>
<keyword evidence="1" id="KW-1133">Transmembrane helix</keyword>
<gene>
    <name evidence="2" type="ORF">PQ457_00655</name>
</gene>
<proteinExistence type="predicted"/>
<name>A0ABY7TWC6_9SPHN</name>
<keyword evidence="3" id="KW-1185">Reference proteome</keyword>
<feature type="transmembrane region" description="Helical" evidence="1">
    <location>
        <begin position="44"/>
        <end position="65"/>
    </location>
</feature>
<protein>
    <recommendedName>
        <fullName evidence="4">DoxX-like family protein</fullName>
    </recommendedName>
</protein>
<dbReference type="Proteomes" id="UP001218231">
    <property type="component" value="Chromosome"/>
</dbReference>
<evidence type="ECO:0008006" key="4">
    <source>
        <dbReference type="Google" id="ProtNLM"/>
    </source>
</evidence>
<evidence type="ECO:0000256" key="1">
    <source>
        <dbReference type="SAM" id="Phobius"/>
    </source>
</evidence>
<organism evidence="2 3">
    <name type="scientific">Novosphingobium humi</name>
    <dbReference type="NCBI Taxonomy" id="2282397"/>
    <lineage>
        <taxon>Bacteria</taxon>
        <taxon>Pseudomonadati</taxon>
        <taxon>Pseudomonadota</taxon>
        <taxon>Alphaproteobacteria</taxon>
        <taxon>Sphingomonadales</taxon>
        <taxon>Sphingomonadaceae</taxon>
        <taxon>Novosphingobium</taxon>
    </lineage>
</organism>
<accession>A0ABY7TWC6</accession>
<feature type="transmembrane region" description="Helical" evidence="1">
    <location>
        <begin position="113"/>
        <end position="132"/>
    </location>
</feature>